<accession>A0ABT6HXJ5</accession>
<dbReference type="InterPro" id="IPR037883">
    <property type="entry name" value="Knr4/Smi1-like_sf"/>
</dbReference>
<keyword evidence="2" id="KW-1185">Reference proteome</keyword>
<gene>
    <name evidence="1" type="ORF">QCN29_32625</name>
</gene>
<dbReference type="RefSeq" id="WP_279932683.1">
    <property type="nucleotide sequence ID" value="NZ_JARWBG010000066.1"/>
</dbReference>
<dbReference type="EMBL" id="JARWBG010000066">
    <property type="protein sequence ID" value="MDH2393427.1"/>
    <property type="molecule type" value="Genomic_DNA"/>
</dbReference>
<organism evidence="1 2">
    <name type="scientific">Streptomyces chengmaiensis</name>
    <dbReference type="NCBI Taxonomy" id="3040919"/>
    <lineage>
        <taxon>Bacteria</taxon>
        <taxon>Bacillati</taxon>
        <taxon>Actinomycetota</taxon>
        <taxon>Actinomycetes</taxon>
        <taxon>Kitasatosporales</taxon>
        <taxon>Streptomycetaceae</taxon>
        <taxon>Streptomyces</taxon>
    </lineage>
</organism>
<name>A0ABT6HXJ5_9ACTN</name>
<evidence type="ECO:0000313" key="1">
    <source>
        <dbReference type="EMBL" id="MDH2393427.1"/>
    </source>
</evidence>
<proteinExistence type="predicted"/>
<dbReference type="Proteomes" id="UP001223144">
    <property type="component" value="Unassembled WGS sequence"/>
</dbReference>
<dbReference type="SUPFAM" id="SSF160631">
    <property type="entry name" value="SMI1/KNR4-like"/>
    <property type="match status" value="1"/>
</dbReference>
<comment type="caution">
    <text evidence="1">The sequence shown here is derived from an EMBL/GenBank/DDBJ whole genome shotgun (WGS) entry which is preliminary data.</text>
</comment>
<reference evidence="1 2" key="1">
    <citation type="submission" date="2023-04" db="EMBL/GenBank/DDBJ databases">
        <title>Streptomyces chengmaiensis sp. nov. isolated from the stem of mangrove plant in Hainan.</title>
        <authorList>
            <person name="Huang X."/>
            <person name="Zhou S."/>
            <person name="Chu X."/>
            <person name="Xie Y."/>
            <person name="Lin Y."/>
        </authorList>
    </citation>
    <scope>NUCLEOTIDE SEQUENCE [LARGE SCALE GENOMIC DNA]</scope>
    <source>
        <strain evidence="1 2">HNM0663</strain>
    </source>
</reference>
<evidence type="ECO:0000313" key="2">
    <source>
        <dbReference type="Proteomes" id="UP001223144"/>
    </source>
</evidence>
<sequence>MHDDLIGTQTPERRITDPEEALRLLEQVLPDLAAHRRPQPAPIDWTLVEGRLGTGLPTDYKRLAEYYPSFALSHEYLGVGLPSPGSELELDGTTEALEIVHDWYEDDMSIGLQPHPAPGGLLPWTSSVEGDLFLWITAGSTPDDWPVTVATRGGEWWHYAGGAVQFLAELASGTIEPWGLSRIDADVTVYEEGD</sequence>
<protein>
    <submittedName>
        <fullName evidence="1">SMI1/KNR4 family protein</fullName>
    </submittedName>
</protein>